<gene>
    <name evidence="1" type="ORF">RHMOL_Rhmol05G0087700</name>
</gene>
<organism evidence="1 2">
    <name type="scientific">Rhododendron molle</name>
    <name type="common">Chinese azalea</name>
    <name type="synonym">Azalea mollis</name>
    <dbReference type="NCBI Taxonomy" id="49168"/>
    <lineage>
        <taxon>Eukaryota</taxon>
        <taxon>Viridiplantae</taxon>
        <taxon>Streptophyta</taxon>
        <taxon>Embryophyta</taxon>
        <taxon>Tracheophyta</taxon>
        <taxon>Spermatophyta</taxon>
        <taxon>Magnoliopsida</taxon>
        <taxon>eudicotyledons</taxon>
        <taxon>Gunneridae</taxon>
        <taxon>Pentapetalae</taxon>
        <taxon>asterids</taxon>
        <taxon>Ericales</taxon>
        <taxon>Ericaceae</taxon>
        <taxon>Ericoideae</taxon>
        <taxon>Rhodoreae</taxon>
        <taxon>Rhododendron</taxon>
    </lineage>
</organism>
<proteinExistence type="predicted"/>
<keyword evidence="2" id="KW-1185">Reference proteome</keyword>
<evidence type="ECO:0000313" key="2">
    <source>
        <dbReference type="Proteomes" id="UP001062846"/>
    </source>
</evidence>
<sequence length="942" mass="106295">MARSKSTARKSVLPPTKVKVKKGAIVNEGSSTQKERRKASHFAVYVKAFTRGLKKAFKEDNILKQTEVMVAMSEWWNAGYLRKNYDPNYAGSSSDEENDEDDVNDDESSEEEGDNCPPRPNKKKKTKGERKNKKKVPIIVKTRCSPRKFVSLIDTLSEDQRDAIKALNPFHTLLNVKCGHMHRAFAMRLVQCFNPDSCSIEFRRGTVVHITEDDVARVLGMPIGDTPVPTECVEAHRQKIEADFKGGFKGIEILQLENVLKEGHTDRRFHRAYMLFTLACLLCPTTKEVAGSRLFPGVVDDDLETIKTYKWPAFVLDWLVNEIRNYKVRGAKRRGNKQEGVGGSLFLLLVIYFDLNPLDVEVGNEPEAPIGLWTKELIDLRISKEEEDKASEDYDFSQFPPHNLKNQICIDKYKDFMRQFMSNSKFLHEMDAAMGEPGVRSPIVGIRVEDEGHSPQFCGNFEPQNDEQWEGEDEDQIQQKGEEEDDGDQIKETGDDIEQEVEFGGEEVEVAKDSLDEEEDGDHIKETGDDSEEGEVGGTSTFIHGSGSSKRKQEEVVILTDPIKTKRRRNVKPSPSIKSPYVAVPFVKTTKITTEEETIIKYLMNGPTNDLSEVLIRIKGAKWPLTRKEVAESFRVRGHVSNMSNLLASESDEFSTVLRDDCDPDKVGYELLKCDMQKNLLALLKKRPARHIFKVDYADVPQQSNMLVITSMLCLGLLVILLGLTLSSDDKTDLEDFIDSEADDDEDDRLFDIHVDRNVEWGGLSMGKGKEPMTTSSTQSNDNEESDIEAQSDELASLNGSDGEEGREEHVGFNPTSDMADPKFKVGMIFYTRKVFKAADLRGKYEGRVVVHNVPNVTLGIVGELANDNQSLKTRVQQPKSFQAVQKETWRPQQILAADGQQLREQQQPMELNDSGQWSLNLGHQNNNMTRDGLPMTLDTCS</sequence>
<dbReference type="EMBL" id="CM046392">
    <property type="protein sequence ID" value="KAI8554297.1"/>
    <property type="molecule type" value="Genomic_DNA"/>
</dbReference>
<protein>
    <submittedName>
        <fullName evidence="1">Uncharacterized protein</fullName>
    </submittedName>
</protein>
<evidence type="ECO:0000313" key="1">
    <source>
        <dbReference type="EMBL" id="KAI8554297.1"/>
    </source>
</evidence>
<dbReference type="Proteomes" id="UP001062846">
    <property type="component" value="Chromosome 5"/>
</dbReference>
<accession>A0ACC0NNG5</accession>
<comment type="caution">
    <text evidence="1">The sequence shown here is derived from an EMBL/GenBank/DDBJ whole genome shotgun (WGS) entry which is preliminary data.</text>
</comment>
<name>A0ACC0NNG5_RHOML</name>
<reference evidence="1" key="1">
    <citation type="submission" date="2022-02" db="EMBL/GenBank/DDBJ databases">
        <title>Plant Genome Project.</title>
        <authorList>
            <person name="Zhang R.-G."/>
        </authorList>
    </citation>
    <scope>NUCLEOTIDE SEQUENCE</scope>
    <source>
        <strain evidence="1">AT1</strain>
    </source>
</reference>